<reference evidence="10 11" key="1">
    <citation type="journal article" date="2009" name="PLoS Genet.">
        <title>Genomic analysis of the basal lineage fungus Rhizopus oryzae reveals a whole-genome duplication.</title>
        <authorList>
            <person name="Ma L.-J."/>
            <person name="Ibrahim A.S."/>
            <person name="Skory C."/>
            <person name="Grabherr M.G."/>
            <person name="Burger G."/>
            <person name="Butler M."/>
            <person name="Elias M."/>
            <person name="Idnurm A."/>
            <person name="Lang B.F."/>
            <person name="Sone T."/>
            <person name="Abe A."/>
            <person name="Calvo S.E."/>
            <person name="Corrochano L.M."/>
            <person name="Engels R."/>
            <person name="Fu J."/>
            <person name="Hansberg W."/>
            <person name="Kim J.-M."/>
            <person name="Kodira C.D."/>
            <person name="Koehrsen M.J."/>
            <person name="Liu B."/>
            <person name="Miranda-Saavedra D."/>
            <person name="O'Leary S."/>
            <person name="Ortiz-Castellanos L."/>
            <person name="Poulter R."/>
            <person name="Rodriguez-Romero J."/>
            <person name="Ruiz-Herrera J."/>
            <person name="Shen Y.-Q."/>
            <person name="Zeng Q."/>
            <person name="Galagan J."/>
            <person name="Birren B.W."/>
            <person name="Cuomo C.A."/>
            <person name="Wickes B.L."/>
        </authorList>
    </citation>
    <scope>NUCLEOTIDE SEQUENCE [LARGE SCALE GENOMIC DNA]</scope>
    <source>
        <strain evidence="11">RA 99-880 / ATCC MYA-4621 / FGSC 9543 / NRRL 43880</strain>
    </source>
</reference>
<name>I1BZ29_RHIO9</name>
<dbReference type="OMA" id="QTIFPRN"/>
<evidence type="ECO:0000256" key="8">
    <source>
        <dbReference type="SAM" id="SignalP"/>
    </source>
</evidence>
<evidence type="ECO:0000256" key="4">
    <source>
        <dbReference type="ARBA" id="ARBA00016056"/>
    </source>
</evidence>
<feature type="chain" id="PRO_5003637731" description="Phosphatidylglycerol/phosphatidylinositol transfer protein" evidence="8">
    <location>
        <begin position="20"/>
        <end position="165"/>
    </location>
</feature>
<evidence type="ECO:0000256" key="6">
    <source>
        <dbReference type="ARBA" id="ARBA00022729"/>
    </source>
</evidence>
<dbReference type="SMART" id="SM00737">
    <property type="entry name" value="ML"/>
    <property type="match status" value="1"/>
</dbReference>
<keyword evidence="7" id="KW-0445">Lipid transport</keyword>
<proteinExistence type="inferred from homology"/>
<keyword evidence="11" id="KW-1185">Reference proteome</keyword>
<dbReference type="GeneID" id="93613135"/>
<dbReference type="PANTHER" id="PTHR11306">
    <property type="entry name" value="NIEMANN PICK TYPE C2 PROTEIN NPC2-RELATED"/>
    <property type="match status" value="1"/>
</dbReference>
<evidence type="ECO:0000313" key="11">
    <source>
        <dbReference type="Proteomes" id="UP000009138"/>
    </source>
</evidence>
<dbReference type="GO" id="GO:0031210">
    <property type="term" value="F:phosphatidylcholine binding"/>
    <property type="evidence" value="ECO:0007669"/>
    <property type="project" value="EnsemblFungi"/>
</dbReference>
<evidence type="ECO:0000313" key="10">
    <source>
        <dbReference type="EMBL" id="EIE81459.1"/>
    </source>
</evidence>
<accession>I1BZ29</accession>
<dbReference type="PANTHER" id="PTHR11306:SF0">
    <property type="entry name" value="PHOSPHATIDYLGLYCEROL_PHOSPHATIDYLINOSITOL TRANSFER PROTEIN"/>
    <property type="match status" value="1"/>
</dbReference>
<comment type="subunit">
    <text evidence="3">Monomer.</text>
</comment>
<evidence type="ECO:0000256" key="7">
    <source>
        <dbReference type="ARBA" id="ARBA00023055"/>
    </source>
</evidence>
<keyword evidence="6 8" id="KW-0732">Signal</keyword>
<dbReference type="InterPro" id="IPR003172">
    <property type="entry name" value="ML_dom"/>
</dbReference>
<dbReference type="VEuPathDB" id="FungiDB:RO3G_06164"/>
<dbReference type="eggNOG" id="KOG4680">
    <property type="taxonomic scope" value="Eukaryota"/>
</dbReference>
<dbReference type="InterPro" id="IPR014756">
    <property type="entry name" value="Ig_E-set"/>
</dbReference>
<evidence type="ECO:0000256" key="2">
    <source>
        <dbReference type="ARBA" id="ARBA00006370"/>
    </source>
</evidence>
<comment type="function">
    <text evidence="1">Catalyzes the intermembrane transfer of phosphatidylglycerol and phosphatidylinositol.</text>
</comment>
<dbReference type="InParanoid" id="I1BZ29"/>
<dbReference type="OrthoDB" id="6409159at2759"/>
<feature type="domain" description="MD-2-related lipid-recognition" evidence="9">
    <location>
        <begin position="40"/>
        <end position="160"/>
    </location>
</feature>
<dbReference type="Pfam" id="PF02221">
    <property type="entry name" value="E1_DerP2_DerF2"/>
    <property type="match status" value="1"/>
</dbReference>
<dbReference type="FunCoup" id="I1BZ29">
    <property type="interactions" value="1"/>
</dbReference>
<protein>
    <recommendedName>
        <fullName evidence="4">Phosphatidylglycerol/phosphatidylinositol transfer protein</fullName>
    </recommendedName>
</protein>
<evidence type="ECO:0000256" key="5">
    <source>
        <dbReference type="ARBA" id="ARBA00022448"/>
    </source>
</evidence>
<dbReference type="GO" id="GO:0000328">
    <property type="term" value="C:fungal-type vacuole lumen"/>
    <property type="evidence" value="ECO:0007669"/>
    <property type="project" value="EnsemblFungi"/>
</dbReference>
<dbReference type="InterPro" id="IPR036846">
    <property type="entry name" value="GM2-AP_sf"/>
</dbReference>
<gene>
    <name evidence="10" type="ORF">RO3G_06164</name>
</gene>
<sequence length="165" mass="18881">MKLLLFTFIFTAILAGVQCLPGFFMQDEVEAYMSDSTTLITKCDRQPDLLTIEYIRLNPEIPVRGKNLEIDFKGYLSEQVPEGTQVEIVVKLGLVQLLRKRFDFCDKIQEIDEKCPIPEGEVTFHKEVELPNQIPPGKYTVRAVIVTPENKRVTCLVGTAFFPRR</sequence>
<dbReference type="GO" id="GO:0035091">
    <property type="term" value="F:phosphatidylinositol binding"/>
    <property type="evidence" value="ECO:0007669"/>
    <property type="project" value="EnsemblFungi"/>
</dbReference>
<dbReference type="GO" id="GO:0032934">
    <property type="term" value="F:sterol binding"/>
    <property type="evidence" value="ECO:0007669"/>
    <property type="project" value="EnsemblFungi"/>
</dbReference>
<dbReference type="SUPFAM" id="SSF81296">
    <property type="entry name" value="E set domains"/>
    <property type="match status" value="1"/>
</dbReference>
<dbReference type="InterPro" id="IPR039670">
    <property type="entry name" value="NPC2-like"/>
</dbReference>
<organism evidence="10 11">
    <name type="scientific">Rhizopus delemar (strain RA 99-880 / ATCC MYA-4621 / FGSC 9543 / NRRL 43880)</name>
    <name type="common">Mucormycosis agent</name>
    <name type="synonym">Rhizopus arrhizus var. delemar</name>
    <dbReference type="NCBI Taxonomy" id="246409"/>
    <lineage>
        <taxon>Eukaryota</taxon>
        <taxon>Fungi</taxon>
        <taxon>Fungi incertae sedis</taxon>
        <taxon>Mucoromycota</taxon>
        <taxon>Mucoromycotina</taxon>
        <taxon>Mucoromycetes</taxon>
        <taxon>Mucorales</taxon>
        <taxon>Mucorineae</taxon>
        <taxon>Rhizopodaceae</taxon>
        <taxon>Rhizopus</taxon>
    </lineage>
</organism>
<evidence type="ECO:0000256" key="3">
    <source>
        <dbReference type="ARBA" id="ARBA00011245"/>
    </source>
</evidence>
<dbReference type="Proteomes" id="UP000009138">
    <property type="component" value="Unassembled WGS sequence"/>
</dbReference>
<dbReference type="RefSeq" id="XP_067516855.1">
    <property type="nucleotide sequence ID" value="XM_067660754.1"/>
</dbReference>
<keyword evidence="5" id="KW-0813">Transport</keyword>
<dbReference type="EMBL" id="CH476735">
    <property type="protein sequence ID" value="EIE81459.1"/>
    <property type="molecule type" value="Genomic_DNA"/>
</dbReference>
<comment type="similarity">
    <text evidence="2">Belongs to the NPC2 family.</text>
</comment>
<dbReference type="Gene3D" id="2.70.220.10">
    <property type="entry name" value="Ganglioside GM2 activator"/>
    <property type="match status" value="1"/>
</dbReference>
<dbReference type="AlphaFoldDB" id="I1BZ29"/>
<evidence type="ECO:0000259" key="9">
    <source>
        <dbReference type="SMART" id="SM00737"/>
    </source>
</evidence>
<evidence type="ECO:0000256" key="1">
    <source>
        <dbReference type="ARBA" id="ARBA00002053"/>
    </source>
</evidence>
<dbReference type="GO" id="GO:0001786">
    <property type="term" value="F:phosphatidylserine binding"/>
    <property type="evidence" value="ECO:0007669"/>
    <property type="project" value="EnsemblFungi"/>
</dbReference>
<feature type="signal peptide" evidence="8">
    <location>
        <begin position="1"/>
        <end position="19"/>
    </location>
</feature>
<dbReference type="GO" id="GO:0032366">
    <property type="term" value="P:intracellular sterol transport"/>
    <property type="evidence" value="ECO:0007669"/>
    <property type="project" value="EnsemblFungi"/>
</dbReference>